<evidence type="ECO:0000313" key="25">
    <source>
        <dbReference type="Proteomes" id="UP000005447"/>
    </source>
</evidence>
<name>H0VDE9_CAVPO</name>
<dbReference type="Proteomes" id="UP000005447">
    <property type="component" value="Unassembled WGS sequence"/>
</dbReference>
<keyword evidence="2" id="KW-0964">Secreted</keyword>
<feature type="domain" description="Sushi" evidence="23">
    <location>
        <begin position="298"/>
        <end position="362"/>
    </location>
</feature>
<dbReference type="InterPro" id="IPR001254">
    <property type="entry name" value="Trypsin_dom"/>
</dbReference>
<dbReference type="FunFam" id="2.10.70.10:FF:000049">
    <property type="entry name" value="Complement C1s subcomponent"/>
    <property type="match status" value="1"/>
</dbReference>
<reference evidence="24" key="2">
    <citation type="submission" date="2025-05" db="UniProtKB">
        <authorList>
            <consortium name="Ensembl"/>
        </authorList>
    </citation>
    <scope>IDENTIFICATION</scope>
    <source>
        <strain evidence="24">2N</strain>
    </source>
</reference>
<dbReference type="InterPro" id="IPR035914">
    <property type="entry name" value="Sperma_CUB_dom_sf"/>
</dbReference>
<dbReference type="OrthoDB" id="9985152at2759"/>
<comment type="caution">
    <text evidence="19">Lacks conserved residue(s) required for the propagation of feature annotation.</text>
</comment>
<dbReference type="SUPFAM" id="SSF57535">
    <property type="entry name" value="Complement control module/SCR domain"/>
    <property type="match status" value="2"/>
</dbReference>
<dbReference type="CTD" id="716"/>
<dbReference type="Ensembl" id="ENSCPOT00000008985.3">
    <property type="protein sequence ID" value="ENSCPOP00000007999.3"/>
    <property type="gene ID" value="ENSCPOG00000008905.4"/>
</dbReference>
<feature type="domain" description="CUB" evidence="21">
    <location>
        <begin position="9"/>
        <end position="136"/>
    </location>
</feature>
<dbReference type="GO" id="GO:0005602">
    <property type="term" value="C:complement component C1 complex"/>
    <property type="evidence" value="ECO:0007669"/>
    <property type="project" value="Ensembl"/>
</dbReference>
<keyword evidence="12" id="KW-0325">Glycoprotein</keyword>
<feature type="domain" description="CUB" evidence="21">
    <location>
        <begin position="181"/>
        <end position="296"/>
    </location>
</feature>
<feature type="disulfide bond" evidence="15">
    <location>
        <begin position="392"/>
        <end position="427"/>
    </location>
</feature>
<dbReference type="GO" id="GO:0042802">
    <property type="term" value="F:identical protein binding"/>
    <property type="evidence" value="ECO:0007669"/>
    <property type="project" value="Ensembl"/>
</dbReference>
<dbReference type="Bgee" id="ENSCPOG00000008905">
    <property type="expression patterns" value="Expressed in liver and 13 other cell types or tissues"/>
</dbReference>
<evidence type="ECO:0000256" key="6">
    <source>
        <dbReference type="ARBA" id="ARBA00022729"/>
    </source>
</evidence>
<evidence type="ECO:0000256" key="1">
    <source>
        <dbReference type="ARBA" id="ARBA00004613"/>
    </source>
</evidence>
<dbReference type="FunFam" id="2.60.120.290:FF:000034">
    <property type="entry name" value="complement C1s subcomponent"/>
    <property type="match status" value="1"/>
</dbReference>
<dbReference type="SMART" id="SM00020">
    <property type="entry name" value="Tryp_SPc"/>
    <property type="match status" value="1"/>
</dbReference>
<dbReference type="Gene3D" id="2.40.10.10">
    <property type="entry name" value="Trypsin-like serine proteases"/>
    <property type="match status" value="2"/>
</dbReference>
<feature type="domain" description="Sushi" evidence="23">
    <location>
        <begin position="363"/>
        <end position="429"/>
    </location>
</feature>
<dbReference type="FunFam" id="2.40.10.10:FF:000059">
    <property type="entry name" value="Complement C1s subcomponent"/>
    <property type="match status" value="1"/>
</dbReference>
<feature type="disulfide bond" evidence="15">
    <location>
        <begin position="633"/>
        <end position="665"/>
    </location>
</feature>
<dbReference type="CDD" id="cd00041">
    <property type="entry name" value="CUB"/>
    <property type="match status" value="2"/>
</dbReference>
<dbReference type="Gene3D" id="2.10.25.10">
    <property type="entry name" value="Laminin"/>
    <property type="match status" value="1"/>
</dbReference>
<keyword evidence="3" id="KW-0245">EGF-like domain</keyword>
<evidence type="ECO:0000256" key="20">
    <source>
        <dbReference type="SAM" id="SignalP"/>
    </source>
</evidence>
<dbReference type="GeneID" id="100722315"/>
<evidence type="ECO:0000256" key="11">
    <source>
        <dbReference type="ARBA" id="ARBA00023157"/>
    </source>
</evidence>
<dbReference type="InterPro" id="IPR018097">
    <property type="entry name" value="EGF_Ca-bd_CS"/>
</dbReference>
<comment type="subcellular location">
    <subcellularLocation>
        <location evidence="1">Secreted</location>
    </subcellularLocation>
</comment>
<keyword evidence="17" id="KW-0479">Metal-binding</keyword>
<dbReference type="InterPro" id="IPR024175">
    <property type="entry name" value="Pept_S1A_C1r/C1S/mannan-bd"/>
</dbReference>
<dbReference type="CDD" id="cd00190">
    <property type="entry name" value="Tryp_SPc"/>
    <property type="match status" value="1"/>
</dbReference>
<gene>
    <name evidence="24" type="primary">C1S</name>
</gene>
<feature type="domain" description="Peptidase S1" evidence="22">
    <location>
        <begin position="444"/>
        <end position="686"/>
    </location>
</feature>
<dbReference type="GO" id="GO:0006958">
    <property type="term" value="P:complement activation, classical pathway"/>
    <property type="evidence" value="ECO:0007669"/>
    <property type="project" value="Ensembl"/>
</dbReference>
<evidence type="ECO:0000256" key="14">
    <source>
        <dbReference type="PIRSR" id="PIRSR001155-1"/>
    </source>
</evidence>
<feature type="binding site" evidence="17">
    <location>
        <position position="137"/>
    </location>
    <ligand>
        <name>Ca(2+)</name>
        <dbReference type="ChEBI" id="CHEBI:29108"/>
        <label>2</label>
    </ligand>
</feature>
<feature type="disulfide bond" evidence="15">
    <location>
        <begin position="149"/>
        <end position="162"/>
    </location>
</feature>
<dbReference type="FunFam" id="2.60.120.290:FF:000006">
    <property type="entry name" value="Mannan-binding lectin serine protease 1"/>
    <property type="match status" value="1"/>
</dbReference>
<feature type="disulfide bond" evidence="15">
    <location>
        <begin position="141"/>
        <end position="153"/>
    </location>
</feature>
<evidence type="ECO:0000256" key="13">
    <source>
        <dbReference type="ARBA" id="ARBA00023278"/>
    </source>
</evidence>
<feature type="disulfide bond" evidence="15 18">
    <location>
        <begin position="240"/>
        <end position="257"/>
    </location>
</feature>
<dbReference type="GO" id="GO:0106139">
    <property type="term" value="C:symbiont cell surface"/>
    <property type="evidence" value="ECO:0007669"/>
    <property type="project" value="Ensembl"/>
</dbReference>
<sequence length="694" mass="77861">MGKSPAMWCVVLFSLWAWAYAEPTLHGEILSPNYPQAYPNDVKQTWDVEVPEGFGIHLYFTHLDIELSENCLYDSVKIVSGGIEEGKLCGQRTSKNPKSPIIEEFHIPYNKLQVTFTSDFSNEERYTGFAAYYVAVDVNECTDFADVPCSHFCNNFIGGYFCSCPPEYFLHDDKRNCGVNCSGDVFTTLIGEIASPNYPEAYPENSRCEYQIQLEEGFQVVMTLKREDFDVEPADSEGNCRDSLEFVTRRQRFGPYCGNGFPGPLTIETKSNTVDIIFQTDLTGQNKGWKLRYHGDPIPCPKEVPANTIWEPEKPKYVFKDVVKITCLEGFEIVEGGSDPMSLYSTCLSNGMWSNSKARCQPVDCGEPEPIRNGKVQMPAETLFGSVFRYTCEEPYYYMEHEESAEYRCSGNGSWVNEVLGTELPKCVPVCGVPSKPFTTSQRIFGGSIADIASFPWQVFFHSERAGGALIDEYWVLTAAHVVERNYHPTMYTGLNLTKSSLLAKTHSLAAESVFIHPDWQRVDDPSMRTNFDNDIALIRLKQPVKMGPAVSPICLPGASLNYSLSVGDLGMISGWGKTEKRDWVVQLRGAVLPVTALEMCQGVRPKNPKLDPKSYIFTENMFCAGGSGVDSCQGDSGGAFVVKRLIENRSKFYVFGVVSWGIECGTYGVYTKVQNYVEWIRRTMKEYSTPLQD</sequence>
<feature type="disulfide bond" evidence="15">
    <location>
        <begin position="71"/>
        <end position="89"/>
    </location>
</feature>
<dbReference type="RefSeq" id="XP_013000558.1">
    <property type="nucleotide sequence ID" value="XM_013145104.3"/>
</dbReference>
<evidence type="ECO:0000256" key="15">
    <source>
        <dbReference type="PIRSR" id="PIRSR001155-2"/>
    </source>
</evidence>
<feature type="active site" description="Charge relay system" evidence="14">
    <location>
        <position position="637"/>
    </location>
</feature>
<dbReference type="FunFam" id="2.10.70.10:FF:000016">
    <property type="entry name" value="Mannan-binding lectin serine protease 1"/>
    <property type="match status" value="1"/>
</dbReference>
<evidence type="ECO:0000256" key="5">
    <source>
        <dbReference type="ARBA" id="ARBA00022670"/>
    </source>
</evidence>
<dbReference type="AlphaFoldDB" id="H0VDE9"/>
<evidence type="ECO:0000256" key="10">
    <source>
        <dbReference type="ARBA" id="ARBA00022837"/>
    </source>
</evidence>
<dbReference type="CDD" id="cd00033">
    <property type="entry name" value="CCP"/>
    <property type="match status" value="2"/>
</dbReference>
<evidence type="ECO:0000259" key="23">
    <source>
        <dbReference type="PROSITE" id="PS50923"/>
    </source>
</evidence>
<proteinExistence type="predicted"/>
<dbReference type="GO" id="GO:0004252">
    <property type="term" value="F:serine-type endopeptidase activity"/>
    <property type="evidence" value="ECO:0007669"/>
    <property type="project" value="Ensembl"/>
</dbReference>
<feature type="binding site" evidence="17">
    <location>
        <position position="159"/>
    </location>
    <ligand>
        <name>Ca(2+)</name>
        <dbReference type="ChEBI" id="CHEBI:29108"/>
        <label>2</label>
    </ligand>
</feature>
<dbReference type="Ensembl" id="ENSCPOT00000031783.1">
    <property type="protein sequence ID" value="ENSCPOP00000026834.1"/>
    <property type="gene ID" value="ENSCPOG00000008905.4"/>
</dbReference>
<reference evidence="25" key="1">
    <citation type="journal article" date="2011" name="Nature">
        <title>A high-resolution map of human evolutionary constraint using 29 mammals.</title>
        <authorList>
            <person name="Lindblad-Toh K."/>
            <person name="Garber M."/>
            <person name="Zuk O."/>
            <person name="Lin M.F."/>
            <person name="Parker B.J."/>
            <person name="Washietl S."/>
            <person name="Kheradpour P."/>
            <person name="Ernst J."/>
            <person name="Jordan G."/>
            <person name="Mauceli E."/>
            <person name="Ward L.D."/>
            <person name="Lowe C.B."/>
            <person name="Holloway A.K."/>
            <person name="Clamp M."/>
            <person name="Gnerre S."/>
            <person name="Alfoldi J."/>
            <person name="Beal K."/>
            <person name="Chang J."/>
            <person name="Clawson H."/>
            <person name="Cuff J."/>
            <person name="Di Palma F."/>
            <person name="Fitzgerald S."/>
            <person name="Flicek P."/>
            <person name="Guttman M."/>
            <person name="Hubisz M.J."/>
            <person name="Jaffe D.B."/>
            <person name="Jungreis I."/>
            <person name="Kent W.J."/>
            <person name="Kostka D."/>
            <person name="Lara M."/>
            <person name="Martins A.L."/>
            <person name="Massingham T."/>
            <person name="Moltke I."/>
            <person name="Raney B.J."/>
            <person name="Rasmussen M.D."/>
            <person name="Robinson J."/>
            <person name="Stark A."/>
            <person name="Vilella A.J."/>
            <person name="Wen J."/>
            <person name="Xie X."/>
            <person name="Zody M.C."/>
            <person name="Baldwin J."/>
            <person name="Bloom T."/>
            <person name="Chin C.W."/>
            <person name="Heiman D."/>
            <person name="Nicol R."/>
            <person name="Nusbaum C."/>
            <person name="Young S."/>
            <person name="Wilkinson J."/>
            <person name="Worley K.C."/>
            <person name="Kovar C.L."/>
            <person name="Muzny D.M."/>
            <person name="Gibbs R.A."/>
            <person name="Cree A."/>
            <person name="Dihn H.H."/>
            <person name="Fowler G."/>
            <person name="Jhangiani S."/>
            <person name="Joshi V."/>
            <person name="Lee S."/>
            <person name="Lewis L.R."/>
            <person name="Nazareth L.V."/>
            <person name="Okwuonu G."/>
            <person name="Santibanez J."/>
            <person name="Warren W.C."/>
            <person name="Mardis E.R."/>
            <person name="Weinstock G.M."/>
            <person name="Wilson R.K."/>
            <person name="Delehaunty K."/>
            <person name="Dooling D."/>
            <person name="Fronik C."/>
            <person name="Fulton L."/>
            <person name="Fulton B."/>
            <person name="Graves T."/>
            <person name="Minx P."/>
            <person name="Sodergren E."/>
            <person name="Birney E."/>
            <person name="Margulies E.H."/>
            <person name="Herrero J."/>
            <person name="Green E.D."/>
            <person name="Haussler D."/>
            <person name="Siepel A."/>
            <person name="Goldman N."/>
            <person name="Pollard K.S."/>
            <person name="Pedersen J.S."/>
            <person name="Lander E.S."/>
            <person name="Kellis M."/>
        </authorList>
    </citation>
    <scope>NUCLEOTIDE SEQUENCE [LARGE SCALE GENOMIC DNA]</scope>
    <source>
        <strain evidence="25">2N</strain>
    </source>
</reference>
<feature type="disulfide bond" evidence="15">
    <location>
        <begin position="601"/>
        <end position="624"/>
    </location>
</feature>
<dbReference type="SMART" id="SM00179">
    <property type="entry name" value="EGF_CA"/>
    <property type="match status" value="1"/>
</dbReference>
<evidence type="ECO:0000259" key="22">
    <source>
        <dbReference type="PROSITE" id="PS50240"/>
    </source>
</evidence>
<organism evidence="24 25">
    <name type="scientific">Cavia porcellus</name>
    <name type="common">Guinea pig</name>
    <dbReference type="NCBI Taxonomy" id="10141"/>
    <lineage>
        <taxon>Eukaryota</taxon>
        <taxon>Metazoa</taxon>
        <taxon>Chordata</taxon>
        <taxon>Craniata</taxon>
        <taxon>Vertebrata</taxon>
        <taxon>Euteleostomi</taxon>
        <taxon>Mammalia</taxon>
        <taxon>Eutheria</taxon>
        <taxon>Euarchontoglires</taxon>
        <taxon>Glires</taxon>
        <taxon>Rodentia</taxon>
        <taxon>Hystricomorpha</taxon>
        <taxon>Caviidae</taxon>
        <taxon>Cavia</taxon>
    </lineage>
</organism>
<evidence type="ECO:0000256" key="7">
    <source>
        <dbReference type="ARBA" id="ARBA00022737"/>
    </source>
</evidence>
<accession>H0VDE9</accession>
<evidence type="ECO:0000256" key="16">
    <source>
        <dbReference type="PIRSR" id="PIRSR001155-3"/>
    </source>
</evidence>
<dbReference type="GO" id="GO:0005509">
    <property type="term" value="F:calcium ion binding"/>
    <property type="evidence" value="ECO:0007669"/>
    <property type="project" value="InterPro"/>
</dbReference>
<dbReference type="SUPFAM" id="SSF57196">
    <property type="entry name" value="EGF/Laminin"/>
    <property type="match status" value="1"/>
</dbReference>
<dbReference type="Gene3D" id="2.10.70.10">
    <property type="entry name" value="Complement Module, domain 1"/>
    <property type="match status" value="2"/>
</dbReference>
<feature type="binding site" evidence="17">
    <location>
        <position position="155"/>
    </location>
    <ligand>
        <name>Ca(2+)</name>
        <dbReference type="ChEBI" id="CHEBI:29108"/>
        <label>2</label>
    </ligand>
</feature>
<keyword evidence="25" id="KW-1185">Reference proteome</keyword>
<evidence type="ECO:0000256" key="2">
    <source>
        <dbReference type="ARBA" id="ARBA00022525"/>
    </source>
</evidence>
<dbReference type="Pfam" id="PF14670">
    <property type="entry name" value="FXa_inhibition"/>
    <property type="match status" value="1"/>
</dbReference>
<dbReference type="GO" id="GO:0005615">
    <property type="term" value="C:extracellular space"/>
    <property type="evidence" value="ECO:0007669"/>
    <property type="project" value="TreeGrafter"/>
</dbReference>
<dbReference type="EMBL" id="AAKN02051612">
    <property type="status" value="NOT_ANNOTATED_CDS"/>
    <property type="molecule type" value="Genomic_DNA"/>
</dbReference>
<comment type="PTM">
    <text evidence="16">The iron and 2-oxoglutarate dependent 3-hydroxylation of aspartate and asparagine is (R) stereospecific within EGF domains.</text>
</comment>
<feature type="disulfide bond" description="Interchain (between heavy and light chains)" evidence="15">
    <location>
        <begin position="431"/>
        <end position="555"/>
    </location>
</feature>
<dbReference type="PROSITE" id="PS01187">
    <property type="entry name" value="EGF_CA"/>
    <property type="match status" value="1"/>
</dbReference>
<feature type="signal peptide" evidence="20">
    <location>
        <begin position="1"/>
        <end position="21"/>
    </location>
</feature>
<keyword evidence="6 20" id="KW-0732">Signal</keyword>
<keyword evidence="5" id="KW-0645">Protease</keyword>
<dbReference type="RefSeq" id="XP_005000694.1">
    <property type="nucleotide sequence ID" value="XM_005000637.4"/>
</dbReference>
<dbReference type="PROSITE" id="PS50240">
    <property type="entry name" value="TRYPSIN_DOM"/>
    <property type="match status" value="1"/>
</dbReference>
<dbReference type="InterPro" id="IPR035976">
    <property type="entry name" value="Sushi/SCR/CCP_sf"/>
</dbReference>
<feature type="binding site" evidence="17">
    <location>
        <position position="281"/>
    </location>
    <ligand>
        <name>Ca(2+)</name>
        <dbReference type="ChEBI" id="CHEBI:29108"/>
        <label>3</label>
    </ligand>
</feature>
<dbReference type="PRINTS" id="PR00722">
    <property type="entry name" value="CHYMOTRYPSIN"/>
</dbReference>
<evidence type="ECO:0000256" key="19">
    <source>
        <dbReference type="PROSITE-ProRule" id="PRU00302"/>
    </source>
</evidence>
<feature type="binding site" evidence="17">
    <location>
        <position position="232"/>
    </location>
    <ligand>
        <name>Ca(2+)</name>
        <dbReference type="ChEBI" id="CHEBI:29108"/>
        <label>3</label>
    </ligand>
</feature>
<dbReference type="InterPro" id="IPR033116">
    <property type="entry name" value="TRYPSIN_SER"/>
</dbReference>
<dbReference type="SMART" id="SM00042">
    <property type="entry name" value="CUB"/>
    <property type="match status" value="2"/>
</dbReference>
<dbReference type="OMA" id="DFADAPC"/>
<feature type="modified residue" description="(3R)-3-hydroxyasparagine" evidence="16">
    <location>
        <position position="155"/>
    </location>
</feature>
<dbReference type="HOGENOM" id="CLU_006842_14_1_1"/>
<dbReference type="eggNOG" id="KOG3627">
    <property type="taxonomic scope" value="Eukaryota"/>
</dbReference>
<dbReference type="CDD" id="cd00054">
    <property type="entry name" value="EGF_CA"/>
    <property type="match status" value="1"/>
</dbReference>
<feature type="active site" description="Charge relay system" evidence="14">
    <location>
        <position position="481"/>
    </location>
</feature>
<evidence type="ECO:0000259" key="21">
    <source>
        <dbReference type="PROSITE" id="PS01180"/>
    </source>
</evidence>
<feature type="disulfide bond" evidence="15">
    <location>
        <begin position="300"/>
        <end position="347"/>
    </location>
</feature>
<dbReference type="SMART" id="SM00032">
    <property type="entry name" value="CCP"/>
    <property type="match status" value="2"/>
</dbReference>
<evidence type="ECO:0000256" key="3">
    <source>
        <dbReference type="ARBA" id="ARBA00022536"/>
    </source>
</evidence>
<feature type="binding site" evidence="17">
    <location>
        <position position="121"/>
    </location>
    <ligand>
        <name>Ca(2+)</name>
        <dbReference type="ChEBI" id="CHEBI:29108"/>
        <label>1</label>
    </ligand>
</feature>
<dbReference type="VEuPathDB" id="HostDB:ENSCPOG00000008905"/>
<dbReference type="PANTHER" id="PTHR24255">
    <property type="entry name" value="COMPLEMENT COMPONENT 1, S SUBCOMPONENT-RELATED"/>
    <property type="match status" value="1"/>
</dbReference>
<evidence type="ECO:0000256" key="4">
    <source>
        <dbReference type="ARBA" id="ARBA00022659"/>
    </source>
</evidence>
<feature type="binding site" evidence="17">
    <location>
        <position position="140"/>
    </location>
    <ligand>
        <name>Ca(2+)</name>
        <dbReference type="ChEBI" id="CHEBI:29108"/>
        <label>2</label>
    </ligand>
</feature>
<keyword evidence="10 17" id="KW-0106">Calcium</keyword>
<keyword evidence="11 15" id="KW-1015">Disulfide bond</keyword>
<dbReference type="GeneTree" id="ENSGT00940000157473"/>
<feature type="chain" id="PRO_5014092406" evidence="20">
    <location>
        <begin position="22"/>
        <end position="694"/>
    </location>
</feature>
<protein>
    <submittedName>
        <fullName evidence="24">Complement C1s</fullName>
    </submittedName>
</protein>
<evidence type="ECO:0000256" key="8">
    <source>
        <dbReference type="ARBA" id="ARBA00022801"/>
    </source>
</evidence>
<dbReference type="Pfam" id="PF00431">
    <property type="entry name" value="CUB"/>
    <property type="match status" value="2"/>
</dbReference>
<evidence type="ECO:0000256" key="12">
    <source>
        <dbReference type="ARBA" id="ARBA00023180"/>
    </source>
</evidence>
<dbReference type="InterPro" id="IPR009003">
    <property type="entry name" value="Peptidase_S1_PA"/>
</dbReference>
<feature type="binding site" evidence="17">
    <location>
        <position position="242"/>
    </location>
    <ligand>
        <name>Ca(2+)</name>
        <dbReference type="ChEBI" id="CHEBI:29108"/>
        <label>3</label>
    </ligand>
</feature>
<keyword evidence="13 16" id="KW-0379">Hydroxylation</keyword>
<feature type="disulfide bond" evidence="15 18">
    <location>
        <begin position="181"/>
        <end position="208"/>
    </location>
</feature>
<evidence type="ECO:0000256" key="17">
    <source>
        <dbReference type="PIRSR" id="PIRSR001155-4"/>
    </source>
</evidence>
<feature type="binding site" evidence="17">
    <location>
        <position position="74"/>
    </location>
    <ligand>
        <name>Ca(2+)</name>
        <dbReference type="ChEBI" id="CHEBI:29108"/>
        <label>1</label>
    </ligand>
</feature>
<dbReference type="GO" id="GO:0006508">
    <property type="term" value="P:proteolysis"/>
    <property type="evidence" value="ECO:0007669"/>
    <property type="project" value="UniProtKB-KW"/>
</dbReference>
<dbReference type="PROSITE" id="PS00135">
    <property type="entry name" value="TRYPSIN_SER"/>
    <property type="match status" value="1"/>
</dbReference>
<dbReference type="SUPFAM" id="SSF50494">
    <property type="entry name" value="Trypsin-like serine proteases"/>
    <property type="match status" value="1"/>
</dbReference>
<dbReference type="InterPro" id="IPR000436">
    <property type="entry name" value="Sushi_SCR_CCP_dom"/>
</dbReference>
<keyword evidence="4 19" id="KW-0768">Sushi</keyword>
<feature type="active site" description="Charge relay system" evidence="14">
    <location>
        <position position="535"/>
    </location>
</feature>
<dbReference type="Pfam" id="PF00084">
    <property type="entry name" value="Sushi"/>
    <property type="match status" value="2"/>
</dbReference>
<keyword evidence="9" id="KW-0720">Serine protease</keyword>
<dbReference type="Gene3D" id="2.60.120.290">
    <property type="entry name" value="Spermadhesin, CUB domain"/>
    <property type="match status" value="2"/>
</dbReference>
<evidence type="ECO:0000313" key="24">
    <source>
        <dbReference type="Ensembl" id="ENSCPOP00000007999.3"/>
    </source>
</evidence>
<dbReference type="KEGG" id="cpoc:100722315"/>
<dbReference type="PROSITE" id="PS50923">
    <property type="entry name" value="SUSHI"/>
    <property type="match status" value="2"/>
</dbReference>
<dbReference type="InterPro" id="IPR001314">
    <property type="entry name" value="Peptidase_S1A"/>
</dbReference>
<dbReference type="STRING" id="10141.ENSCPOP00000026834"/>
<feature type="binding site" evidence="17">
    <location>
        <position position="138"/>
    </location>
    <ligand>
        <name>Ca(2+)</name>
        <dbReference type="ChEBI" id="CHEBI:29108"/>
        <label>2</label>
    </ligand>
</feature>
<feature type="disulfide bond" evidence="15">
    <location>
        <begin position="327"/>
        <end position="360"/>
    </location>
</feature>
<dbReference type="Pfam" id="PF00089">
    <property type="entry name" value="Trypsin"/>
    <property type="match status" value="1"/>
</dbReference>
<dbReference type="PIRSF" id="PIRSF001155">
    <property type="entry name" value="C1r_C1s_MASP"/>
    <property type="match status" value="1"/>
</dbReference>
<feature type="binding site" evidence="17">
    <location>
        <position position="119"/>
    </location>
    <ligand>
        <name>Ca(2+)</name>
        <dbReference type="ChEBI" id="CHEBI:29108"/>
        <label>1</label>
    </ligand>
</feature>
<dbReference type="RefSeq" id="XP_003463282.1">
    <property type="nucleotide sequence ID" value="XM_003463234.5"/>
</dbReference>
<evidence type="ECO:0000256" key="18">
    <source>
        <dbReference type="PROSITE-ProRule" id="PRU00059"/>
    </source>
</evidence>
<dbReference type="InterPro" id="IPR043504">
    <property type="entry name" value="Peptidase_S1_PA_chymotrypsin"/>
</dbReference>
<feature type="binding site" evidence="17">
    <location>
        <position position="66"/>
    </location>
    <ligand>
        <name>Ca(2+)</name>
        <dbReference type="ChEBI" id="CHEBI:29108"/>
        <label>1</label>
    </ligand>
</feature>
<feature type="disulfide bond" evidence="15">
    <location>
        <begin position="365"/>
        <end position="409"/>
    </location>
</feature>
<keyword evidence="7" id="KW-0677">Repeat</keyword>
<keyword evidence="8" id="KW-0378">Hydrolase</keyword>
<dbReference type="SUPFAM" id="SSF49854">
    <property type="entry name" value="Spermadhesin, CUB domain"/>
    <property type="match status" value="2"/>
</dbReference>
<evidence type="ECO:0000256" key="9">
    <source>
        <dbReference type="ARBA" id="ARBA00022825"/>
    </source>
</evidence>
<dbReference type="PANTHER" id="PTHR24255:SF18">
    <property type="entry name" value="COMPLEMENT C1S SUBCOMPONENT"/>
    <property type="match status" value="1"/>
</dbReference>
<dbReference type="PROSITE" id="PS01180">
    <property type="entry name" value="CUB"/>
    <property type="match status" value="2"/>
</dbReference>
<dbReference type="InterPro" id="IPR001881">
    <property type="entry name" value="EGF-like_Ca-bd_dom"/>
</dbReference>
<feature type="disulfide bond" evidence="15">
    <location>
        <begin position="164"/>
        <end position="177"/>
    </location>
</feature>
<dbReference type="FunFam" id="2.10.25.10:FF:000059">
    <property type="entry name" value="Mannan-binding lectin serine protease 1"/>
    <property type="match status" value="1"/>
</dbReference>
<dbReference type="InterPro" id="IPR000859">
    <property type="entry name" value="CUB_dom"/>
</dbReference>